<keyword evidence="1" id="KW-0812">Transmembrane</keyword>
<feature type="transmembrane region" description="Helical" evidence="1">
    <location>
        <begin position="129"/>
        <end position="150"/>
    </location>
</feature>
<evidence type="ECO:0000313" key="2">
    <source>
        <dbReference type="EMBL" id="TFF44858.1"/>
    </source>
</evidence>
<feature type="transmembrane region" description="Helical" evidence="1">
    <location>
        <begin position="49"/>
        <end position="72"/>
    </location>
</feature>
<gene>
    <name evidence="2" type="ORF">EQ803_22040</name>
</gene>
<reference evidence="2 3" key="1">
    <citation type="submission" date="2019-01" db="EMBL/GenBank/DDBJ databases">
        <title>Draft genome sequence of Bacillus sp. DPC6431.</title>
        <authorList>
            <person name="Arbulu S."/>
            <person name="Murphy K."/>
            <person name="O'Sullivan O."/>
            <person name="Rea M.C."/>
            <person name="Hill C."/>
            <person name="Ross R.P."/>
        </authorList>
    </citation>
    <scope>NUCLEOTIDE SEQUENCE [LARGE SCALE GENOMIC DNA]</scope>
    <source>
        <strain evidence="2 3">DPC6431</strain>
    </source>
</reference>
<sequence>MMFIFFLIKFLVQLILIGLILLLSIVWAKVEKFLNDTLLKGVSIKVRNMVILIFVILIETFIIFVISVTWGFSLIDTLFVGSFIILSYVWLVPYFVNYQQNVAKIADRHFSGDIDIGEVEVYQTKFTPFSLGSTLFSIVGIIINVCYYYKYFL</sequence>
<accession>A0A4Y8T0T0</accession>
<keyword evidence="1" id="KW-1133">Transmembrane helix</keyword>
<keyword evidence="1" id="KW-0472">Membrane</keyword>
<evidence type="ECO:0000256" key="1">
    <source>
        <dbReference type="SAM" id="Phobius"/>
    </source>
</evidence>
<dbReference type="Proteomes" id="UP000297630">
    <property type="component" value="Unassembled WGS sequence"/>
</dbReference>
<feature type="transmembrane region" description="Helical" evidence="1">
    <location>
        <begin position="6"/>
        <end position="28"/>
    </location>
</feature>
<feature type="transmembrane region" description="Helical" evidence="1">
    <location>
        <begin position="78"/>
        <end position="96"/>
    </location>
</feature>
<dbReference type="RefSeq" id="WP_017562061.1">
    <property type="nucleotide sequence ID" value="NZ_SCLP01000011.1"/>
</dbReference>
<proteinExistence type="predicted"/>
<evidence type="ECO:0000313" key="3">
    <source>
        <dbReference type="Proteomes" id="UP000297630"/>
    </source>
</evidence>
<name>A0A4Y8T0T0_BACTU</name>
<dbReference type="AlphaFoldDB" id="A0A4Y8T0T0"/>
<protein>
    <submittedName>
        <fullName evidence="2">Uncharacterized protein</fullName>
    </submittedName>
</protein>
<comment type="caution">
    <text evidence="2">The sequence shown here is derived from an EMBL/GenBank/DDBJ whole genome shotgun (WGS) entry which is preliminary data.</text>
</comment>
<organism evidence="2 3">
    <name type="scientific">Bacillus thuringiensis</name>
    <dbReference type="NCBI Taxonomy" id="1428"/>
    <lineage>
        <taxon>Bacteria</taxon>
        <taxon>Bacillati</taxon>
        <taxon>Bacillota</taxon>
        <taxon>Bacilli</taxon>
        <taxon>Bacillales</taxon>
        <taxon>Bacillaceae</taxon>
        <taxon>Bacillus</taxon>
        <taxon>Bacillus cereus group</taxon>
    </lineage>
</organism>
<dbReference type="EMBL" id="SCLP01000011">
    <property type="protein sequence ID" value="TFF44858.1"/>
    <property type="molecule type" value="Genomic_DNA"/>
</dbReference>